<accession>G9P941</accession>
<organism evidence="1 2">
    <name type="scientific">Hypocrea atroviridis (strain ATCC 20476 / IMI 206040)</name>
    <name type="common">Trichoderma atroviride</name>
    <dbReference type="NCBI Taxonomy" id="452589"/>
    <lineage>
        <taxon>Eukaryota</taxon>
        <taxon>Fungi</taxon>
        <taxon>Dikarya</taxon>
        <taxon>Ascomycota</taxon>
        <taxon>Pezizomycotina</taxon>
        <taxon>Sordariomycetes</taxon>
        <taxon>Hypocreomycetidae</taxon>
        <taxon>Hypocreales</taxon>
        <taxon>Hypocreaceae</taxon>
        <taxon>Trichoderma</taxon>
    </lineage>
</organism>
<name>G9P941_HYPAI</name>
<evidence type="ECO:0000313" key="2">
    <source>
        <dbReference type="Proteomes" id="UP000005426"/>
    </source>
</evidence>
<dbReference type="AlphaFoldDB" id="G9P941"/>
<dbReference type="HOGENOM" id="CLU_1845375_0_0_1"/>
<gene>
    <name evidence="1" type="ORF">TRIATDRAFT_85098</name>
</gene>
<sequence>MDIQTHQALATLRNMRAKSRYLATRQGVIGITGVAQLVQWRNHCLPESGVRVWNVVNTSLYTQHFVFTEVAEYAMQGAEAQRLGASVVSGRRILYLVFPLRVLCLTLKTTLSRWAARQKMWDDGSHLRSDNEDCPEASS</sequence>
<dbReference type="EMBL" id="ABDG02000027">
    <property type="protein sequence ID" value="EHK41069.1"/>
    <property type="molecule type" value="Genomic_DNA"/>
</dbReference>
<dbReference type="Proteomes" id="UP000005426">
    <property type="component" value="Unassembled WGS sequence"/>
</dbReference>
<protein>
    <submittedName>
        <fullName evidence="1">Uncharacterized protein</fullName>
    </submittedName>
</protein>
<reference evidence="1 2" key="1">
    <citation type="journal article" date="2011" name="Genome Biol.">
        <title>Comparative genome sequence analysis underscores mycoparasitism as the ancestral life style of Trichoderma.</title>
        <authorList>
            <person name="Kubicek C.P."/>
            <person name="Herrera-Estrella A."/>
            <person name="Seidl-Seiboth V."/>
            <person name="Martinez D.A."/>
            <person name="Druzhinina I.S."/>
            <person name="Thon M."/>
            <person name="Zeilinger S."/>
            <person name="Casas-Flores S."/>
            <person name="Horwitz B.A."/>
            <person name="Mukherjee P.K."/>
            <person name="Mukherjee M."/>
            <person name="Kredics L."/>
            <person name="Alcaraz L.D."/>
            <person name="Aerts A."/>
            <person name="Antal Z."/>
            <person name="Atanasova L."/>
            <person name="Cervantes-Badillo M.G."/>
            <person name="Challacombe J."/>
            <person name="Chertkov O."/>
            <person name="McCluskey K."/>
            <person name="Coulpier F."/>
            <person name="Deshpande N."/>
            <person name="von Doehren H."/>
            <person name="Ebbole D.J."/>
            <person name="Esquivel-Naranjo E.U."/>
            <person name="Fekete E."/>
            <person name="Flipphi M."/>
            <person name="Glaser F."/>
            <person name="Gomez-Rodriguez E.Y."/>
            <person name="Gruber S."/>
            <person name="Han C."/>
            <person name="Henrissat B."/>
            <person name="Hermosa R."/>
            <person name="Hernandez-Onate M."/>
            <person name="Karaffa L."/>
            <person name="Kosti I."/>
            <person name="Le Crom S."/>
            <person name="Lindquist E."/>
            <person name="Lucas S."/>
            <person name="Luebeck M."/>
            <person name="Luebeck P.S."/>
            <person name="Margeot A."/>
            <person name="Metz B."/>
            <person name="Misra M."/>
            <person name="Nevalainen H."/>
            <person name="Omann M."/>
            <person name="Packer N."/>
            <person name="Perrone G."/>
            <person name="Uresti-Rivera E.E."/>
            <person name="Salamov A."/>
            <person name="Schmoll M."/>
            <person name="Seiboth B."/>
            <person name="Shapiro H."/>
            <person name="Sukno S."/>
            <person name="Tamayo-Ramos J.A."/>
            <person name="Tisch D."/>
            <person name="Wiest A."/>
            <person name="Wilkinson H.H."/>
            <person name="Zhang M."/>
            <person name="Coutinho P.M."/>
            <person name="Kenerley C.M."/>
            <person name="Monte E."/>
            <person name="Baker S.E."/>
            <person name="Grigoriev I.V."/>
        </authorList>
    </citation>
    <scope>NUCLEOTIDE SEQUENCE [LARGE SCALE GENOMIC DNA]</scope>
    <source>
        <strain evidence="2">ATCC 20476 / IMI 206040</strain>
    </source>
</reference>
<keyword evidence="2" id="KW-1185">Reference proteome</keyword>
<evidence type="ECO:0000313" key="1">
    <source>
        <dbReference type="EMBL" id="EHK41069.1"/>
    </source>
</evidence>
<proteinExistence type="predicted"/>
<comment type="caution">
    <text evidence="1">The sequence shown here is derived from an EMBL/GenBank/DDBJ whole genome shotgun (WGS) entry which is preliminary data.</text>
</comment>